<comment type="subunit">
    <text evidence="10">Part of the 50S ribosomal subunit.</text>
</comment>
<gene>
    <name evidence="10" type="primary">rpl1</name>
    <name evidence="11" type="ORF">ENT87_07230</name>
    <name evidence="12" type="ORF">ENU30_05285</name>
</gene>
<dbReference type="NCBIfam" id="NF003244">
    <property type="entry name" value="PRK04203.1"/>
    <property type="match status" value="1"/>
</dbReference>
<evidence type="ECO:0000256" key="5">
    <source>
        <dbReference type="ARBA" id="ARBA00022845"/>
    </source>
</evidence>
<evidence type="ECO:0000256" key="4">
    <source>
        <dbReference type="ARBA" id="ARBA00022730"/>
    </source>
</evidence>
<sequence length="220" mass="24462">MSISSSKEFTEALKNAIQLAIEAKKPWKFVQSIELIVTFKDVDVKKQQEFRFRDTIVLPKGLDKESSICVVVDDASVQKAIEAGAYRAIGRSDLSKIDKKNAKKIAQECDWVLVRADLMGQAGRILGPALGPRGKSPIAVPVNADVATYIRQYKNSVRLYSKEQPWVGCRIGSEKMPIESLVENAIAVLQYIEEKVKRPLLQSSRIYVKTTSSPAIEVVP</sequence>
<evidence type="ECO:0000256" key="7">
    <source>
        <dbReference type="ARBA" id="ARBA00022980"/>
    </source>
</evidence>
<keyword evidence="5 10" id="KW-0810">Translation regulation</keyword>
<dbReference type="GO" id="GO:0003735">
    <property type="term" value="F:structural constituent of ribosome"/>
    <property type="evidence" value="ECO:0007669"/>
    <property type="project" value="InterPro"/>
</dbReference>
<comment type="similarity">
    <text evidence="1 10">Belongs to the universal ribosomal protein uL1 family.</text>
</comment>
<dbReference type="EMBL" id="DTAI01000216">
    <property type="protein sequence ID" value="HGN37319.1"/>
    <property type="molecule type" value="Genomic_DNA"/>
</dbReference>
<dbReference type="Pfam" id="PF00687">
    <property type="entry name" value="Ribosomal_L1"/>
    <property type="match status" value="1"/>
</dbReference>
<keyword evidence="6 10" id="KW-0694">RNA-binding</keyword>
<accession>A0A7J3JS22</accession>
<proteinExistence type="inferred from homology"/>
<dbReference type="GO" id="GO:0015934">
    <property type="term" value="C:large ribosomal subunit"/>
    <property type="evidence" value="ECO:0007669"/>
    <property type="project" value="InterPro"/>
</dbReference>
<dbReference type="GO" id="GO:0019843">
    <property type="term" value="F:rRNA binding"/>
    <property type="evidence" value="ECO:0007669"/>
    <property type="project" value="UniProtKB-UniRule"/>
</dbReference>
<dbReference type="Gene3D" id="3.40.50.790">
    <property type="match status" value="1"/>
</dbReference>
<comment type="function">
    <text evidence="10">Binds directly to 23S rRNA. Probably involved in E site tRNA release.</text>
</comment>
<dbReference type="PANTHER" id="PTHR36427:SF3">
    <property type="entry name" value="LARGE RIBOSOMAL SUBUNIT PROTEIN UL1M"/>
    <property type="match status" value="1"/>
</dbReference>
<dbReference type="GO" id="GO:0000049">
    <property type="term" value="F:tRNA binding"/>
    <property type="evidence" value="ECO:0007669"/>
    <property type="project" value="UniProtKB-KW"/>
</dbReference>
<evidence type="ECO:0000256" key="2">
    <source>
        <dbReference type="ARBA" id="ARBA00022491"/>
    </source>
</evidence>
<dbReference type="SUPFAM" id="SSF56808">
    <property type="entry name" value="Ribosomal protein L1"/>
    <property type="match status" value="1"/>
</dbReference>
<dbReference type="InterPro" id="IPR023669">
    <property type="entry name" value="Ribosomal_uL1_arc"/>
</dbReference>
<dbReference type="HAMAP" id="MF_01318_A">
    <property type="entry name" value="Ribosomal_uL1_A"/>
    <property type="match status" value="1"/>
</dbReference>
<dbReference type="CDD" id="cd00403">
    <property type="entry name" value="Ribosomal_L1"/>
    <property type="match status" value="1"/>
</dbReference>
<dbReference type="InterPro" id="IPR002143">
    <property type="entry name" value="Ribosomal_uL1"/>
</dbReference>
<keyword evidence="7 10" id="KW-0689">Ribosomal protein</keyword>
<evidence type="ECO:0000256" key="6">
    <source>
        <dbReference type="ARBA" id="ARBA00022884"/>
    </source>
</evidence>
<keyword evidence="2 10" id="KW-0678">Repressor</keyword>
<dbReference type="Gene3D" id="3.30.190.20">
    <property type="match status" value="1"/>
</dbReference>
<comment type="caution">
    <text evidence="12">The sequence shown here is derived from an EMBL/GenBank/DDBJ whole genome shotgun (WGS) entry which is preliminary data.</text>
</comment>
<name>A0A7J3JS22_9CREN</name>
<keyword evidence="3 10" id="KW-0820">tRNA-binding</keyword>
<keyword evidence="4 10" id="KW-0699">rRNA-binding</keyword>
<evidence type="ECO:0000256" key="3">
    <source>
        <dbReference type="ARBA" id="ARBA00022555"/>
    </source>
</evidence>
<dbReference type="InterPro" id="IPR016095">
    <property type="entry name" value="Ribosomal_uL1_3-a/b-sand"/>
</dbReference>
<organism evidence="12">
    <name type="scientific">Ignisphaera aggregans</name>
    <dbReference type="NCBI Taxonomy" id="334771"/>
    <lineage>
        <taxon>Archaea</taxon>
        <taxon>Thermoproteota</taxon>
        <taxon>Thermoprotei</taxon>
        <taxon>Desulfurococcales</taxon>
        <taxon>Desulfurococcaceae</taxon>
        <taxon>Ignisphaera</taxon>
    </lineage>
</organism>
<dbReference type="PIRSF" id="PIRSF002155">
    <property type="entry name" value="Ribosomal_L1"/>
    <property type="match status" value="1"/>
</dbReference>
<comment type="function">
    <text evidence="9">Probably involved in E site tRNA release. Binds directly to 23S rRNA.</text>
</comment>
<dbReference type="GO" id="GO:0006412">
    <property type="term" value="P:translation"/>
    <property type="evidence" value="ECO:0007669"/>
    <property type="project" value="UniProtKB-UniRule"/>
</dbReference>
<evidence type="ECO:0000313" key="11">
    <source>
        <dbReference type="EMBL" id="HGN37319.1"/>
    </source>
</evidence>
<dbReference type="AlphaFoldDB" id="A0A7J3JS22"/>
<evidence type="ECO:0000256" key="9">
    <source>
        <dbReference type="ARBA" id="ARBA00045545"/>
    </source>
</evidence>
<keyword evidence="8 10" id="KW-0687">Ribonucleoprotein</keyword>
<evidence type="ECO:0000256" key="8">
    <source>
        <dbReference type="ARBA" id="ARBA00023274"/>
    </source>
</evidence>
<protein>
    <recommendedName>
        <fullName evidence="10">Large ribosomal subunit protein uL1</fullName>
    </recommendedName>
</protein>
<evidence type="ECO:0000256" key="10">
    <source>
        <dbReference type="HAMAP-Rule" id="MF_01318"/>
    </source>
</evidence>
<dbReference type="InterPro" id="IPR023674">
    <property type="entry name" value="Ribosomal_uL1-like"/>
</dbReference>
<reference evidence="12" key="1">
    <citation type="journal article" date="2020" name="mSystems">
        <title>Genome- and Community-Level Interaction Insights into Carbon Utilization and Element Cycling Functions of Hydrothermarchaeota in Hydrothermal Sediment.</title>
        <authorList>
            <person name="Zhou Z."/>
            <person name="Liu Y."/>
            <person name="Xu W."/>
            <person name="Pan J."/>
            <person name="Luo Z.H."/>
            <person name="Li M."/>
        </authorList>
    </citation>
    <scope>NUCLEOTIDE SEQUENCE [LARGE SCALE GENOMIC DNA]</scope>
    <source>
        <strain evidence="11">SpSt-618</strain>
        <strain evidence="12">SpSt-657</strain>
    </source>
</reference>
<evidence type="ECO:0000313" key="12">
    <source>
        <dbReference type="EMBL" id="HGQ18369.1"/>
    </source>
</evidence>
<dbReference type="GO" id="GO:0006417">
    <property type="term" value="P:regulation of translation"/>
    <property type="evidence" value="ECO:0007669"/>
    <property type="project" value="UniProtKB-KW"/>
</dbReference>
<dbReference type="PANTHER" id="PTHR36427">
    <property type="entry name" value="54S RIBOSOMAL PROTEIN L1, MITOCHONDRIAL"/>
    <property type="match status" value="1"/>
</dbReference>
<comment type="function">
    <text evidence="10">Protein L1 is also a translational repressor protein, it controls the translation of its operon by binding to its mRNA.</text>
</comment>
<evidence type="ECO:0000256" key="1">
    <source>
        <dbReference type="ARBA" id="ARBA00010531"/>
    </source>
</evidence>
<dbReference type="EMBL" id="DTBZ01000099">
    <property type="protein sequence ID" value="HGQ18369.1"/>
    <property type="molecule type" value="Genomic_DNA"/>
</dbReference>
<dbReference type="InterPro" id="IPR028364">
    <property type="entry name" value="Ribosomal_uL1/biogenesis"/>
</dbReference>